<feature type="transmembrane region" description="Helical" evidence="1">
    <location>
        <begin position="164"/>
        <end position="190"/>
    </location>
</feature>
<comment type="caution">
    <text evidence="3">The sequence shown here is derived from an EMBL/GenBank/DDBJ whole genome shotgun (WGS) entry which is preliminary data.</text>
</comment>
<organism evidence="3 4">
    <name type="scientific">Candidatus Kerfeldbacteria bacterium CG08_land_8_20_14_0_20_40_16</name>
    <dbReference type="NCBI Taxonomy" id="2014244"/>
    <lineage>
        <taxon>Bacteria</taxon>
        <taxon>Candidatus Kerfeldiibacteriota</taxon>
    </lineage>
</organism>
<evidence type="ECO:0000313" key="4">
    <source>
        <dbReference type="Proteomes" id="UP000231542"/>
    </source>
</evidence>
<accession>A0A2H0YW92</accession>
<protein>
    <recommendedName>
        <fullName evidence="2">Zinc-ribbon domain-containing protein</fullName>
    </recommendedName>
</protein>
<evidence type="ECO:0000256" key="1">
    <source>
        <dbReference type="SAM" id="Phobius"/>
    </source>
</evidence>
<dbReference type="Proteomes" id="UP000231542">
    <property type="component" value="Unassembled WGS sequence"/>
</dbReference>
<name>A0A2H0YW92_9BACT</name>
<keyword evidence="1" id="KW-0812">Transmembrane</keyword>
<keyword evidence="1" id="KW-1133">Transmembrane helix</keyword>
<dbReference type="InterPro" id="IPR019690">
    <property type="entry name" value="DUF2569"/>
</dbReference>
<keyword evidence="1" id="KW-0472">Membrane</keyword>
<feature type="transmembrane region" description="Helical" evidence="1">
    <location>
        <begin position="196"/>
        <end position="216"/>
    </location>
</feature>
<feature type="domain" description="Zinc-ribbon" evidence="2">
    <location>
        <begin position="2"/>
        <end position="23"/>
    </location>
</feature>
<reference evidence="3 4" key="1">
    <citation type="submission" date="2017-09" db="EMBL/GenBank/DDBJ databases">
        <title>Depth-based differentiation of microbial function through sediment-hosted aquifers and enrichment of novel symbionts in the deep terrestrial subsurface.</title>
        <authorList>
            <person name="Probst A.J."/>
            <person name="Ladd B."/>
            <person name="Jarett J.K."/>
            <person name="Geller-Mcgrath D.E."/>
            <person name="Sieber C.M."/>
            <person name="Emerson J.B."/>
            <person name="Anantharaman K."/>
            <person name="Thomas B.C."/>
            <person name="Malmstrom R."/>
            <person name="Stieglmeier M."/>
            <person name="Klingl A."/>
            <person name="Woyke T."/>
            <person name="Ryan C.M."/>
            <person name="Banfield J.F."/>
        </authorList>
    </citation>
    <scope>NUCLEOTIDE SEQUENCE [LARGE SCALE GENOMIC DNA]</scope>
    <source>
        <strain evidence="3">CG08_land_8_20_14_0_20_40_16</strain>
    </source>
</reference>
<feature type="transmembrane region" description="Helical" evidence="1">
    <location>
        <begin position="262"/>
        <end position="280"/>
    </location>
</feature>
<dbReference type="EMBL" id="PEXU01000023">
    <property type="protein sequence ID" value="PIS42755.1"/>
    <property type="molecule type" value="Genomic_DNA"/>
</dbReference>
<gene>
    <name evidence="3" type="ORF">COT24_01900</name>
</gene>
<evidence type="ECO:0000313" key="3">
    <source>
        <dbReference type="EMBL" id="PIS42755.1"/>
    </source>
</evidence>
<proteinExistence type="predicted"/>
<dbReference type="Pfam" id="PF13240">
    <property type="entry name" value="Zn_Ribbon_1"/>
    <property type="match status" value="1"/>
</dbReference>
<feature type="transmembrane region" description="Helical" evidence="1">
    <location>
        <begin position="228"/>
        <end position="250"/>
    </location>
</feature>
<sequence length="293" mass="33840">MFCTKCGKKILENAKFCQFCGTSTNTTSIQNKTKTIREKTKDNNYIWAYRFTDTEINNLSVARHYIEQKGDYIPIKTELNRKNIFVYQKGKGKKAAVVILYKQGSQIIIFGNENGYTMVRSRYLKENFKNVKKEKVIHDEIKSKDILRLIDEFNIKKGDEFDGLVGVGGWLTYFIIGIVLSIILILIYAFTPPITLWSIFDIGLVLYSFYAVYLLIKIKPHAVRHTTIMLGLFLVENLIILFMIGSANSWSSVSSTETSDSPYTATIRGIIYCIIWLLYFRQSKRVKNTYVNK</sequence>
<evidence type="ECO:0000259" key="2">
    <source>
        <dbReference type="Pfam" id="PF13240"/>
    </source>
</evidence>
<dbReference type="InterPro" id="IPR026870">
    <property type="entry name" value="Zinc_ribbon_dom"/>
</dbReference>
<dbReference type="AlphaFoldDB" id="A0A2H0YW92"/>
<dbReference type="Pfam" id="PF10754">
    <property type="entry name" value="DUF2569"/>
    <property type="match status" value="1"/>
</dbReference>